<dbReference type="Gene3D" id="3.40.710.10">
    <property type="entry name" value="DD-peptidase/beta-lactamase superfamily"/>
    <property type="match status" value="1"/>
</dbReference>
<name>A0A840I9V1_9ACTN</name>
<dbReference type="PANTHER" id="PTHR30627:SF24">
    <property type="entry name" value="PENICILLIN-BINDING PROTEIN 4B"/>
    <property type="match status" value="1"/>
</dbReference>
<gene>
    <name evidence="3" type="ORF">BDZ31_000604</name>
</gene>
<accession>A0A840I9V1</accession>
<dbReference type="GO" id="GO:0005886">
    <property type="term" value="C:plasma membrane"/>
    <property type="evidence" value="ECO:0007669"/>
    <property type="project" value="TreeGrafter"/>
</dbReference>
<dbReference type="Gene3D" id="3.90.1310.10">
    <property type="entry name" value="Penicillin-binding protein 2a (Domain 2)"/>
    <property type="match status" value="1"/>
</dbReference>
<sequence length="482" mass="51391">MNVAIMRLFAAIVVLFVILVAWTSRWSVFEAQALRDNSLDKRPLFTALRVKRGAIRAADGTVLARSVRARRGDIWARDYPTGSLFGHPVGYANLIQGQLSGLERSRNDELSGTTSELNSIIDQLQGKRRAGNTVVTTLDPDAQRVATDRLSGQKGAIVALDPRNGAVKVLASSPGYDPNVVRDPEQLRALNTDDANAPLFDRVTQGAYPPGSTFKVVTAAAALDSGKVTPDAPVLDGNTPRIVSGVPLRNDDGVSRGQIDLTEALTYSVNTAFAQLGEQLGKQTMDDYMRRFGFYSLPPLDYPSDQMVASGERGPRGRLIPVTSPLVDVGRMAIGQDKLAVTPLQMAMVAAAVANGGTLMKPRLTDKVVDPDGRTIKTIEPQEHSKPISEQTAEQLTQMMGRVVDEGTGTAVQLPGIDVAGKTGTAETNPAQDITQPWFIAFAPATDPQIAIAVTVENTQNGFGGTVAAPIARDVLASLLDG</sequence>
<dbReference type="SUPFAM" id="SSF56601">
    <property type="entry name" value="beta-lactamase/transpeptidase-like"/>
    <property type="match status" value="1"/>
</dbReference>
<dbReference type="GO" id="GO:0016757">
    <property type="term" value="F:glycosyltransferase activity"/>
    <property type="evidence" value="ECO:0007669"/>
    <property type="project" value="UniProtKB-KW"/>
</dbReference>
<dbReference type="PANTHER" id="PTHR30627">
    <property type="entry name" value="PEPTIDOGLYCAN D,D-TRANSPEPTIDASE"/>
    <property type="match status" value="1"/>
</dbReference>
<evidence type="ECO:0000259" key="1">
    <source>
        <dbReference type="Pfam" id="PF00905"/>
    </source>
</evidence>
<dbReference type="RefSeq" id="WP_183338842.1">
    <property type="nucleotide sequence ID" value="NZ_JACHNU010000001.1"/>
</dbReference>
<keyword evidence="3" id="KW-0328">Glycosyltransferase</keyword>
<evidence type="ECO:0000259" key="2">
    <source>
        <dbReference type="Pfam" id="PF21922"/>
    </source>
</evidence>
<comment type="caution">
    <text evidence="3">The sequence shown here is derived from an EMBL/GenBank/DDBJ whole genome shotgun (WGS) entry which is preliminary data.</text>
</comment>
<dbReference type="InterPro" id="IPR054120">
    <property type="entry name" value="PBPA_dimer"/>
</dbReference>
<proteinExistence type="predicted"/>
<evidence type="ECO:0000313" key="3">
    <source>
        <dbReference type="EMBL" id="MBB4661031.1"/>
    </source>
</evidence>
<dbReference type="InterPro" id="IPR012338">
    <property type="entry name" value="Beta-lactam/transpept-like"/>
</dbReference>
<dbReference type="InterPro" id="IPR001460">
    <property type="entry name" value="PCN-bd_Tpept"/>
</dbReference>
<keyword evidence="4" id="KW-1185">Reference proteome</keyword>
<dbReference type="EC" id="2.4.1.129" evidence="3"/>
<dbReference type="Pfam" id="PF21922">
    <property type="entry name" value="PBP_dimer_2"/>
    <property type="match status" value="1"/>
</dbReference>
<dbReference type="GO" id="GO:0071972">
    <property type="term" value="F:peptidoglycan L,D-transpeptidase activity"/>
    <property type="evidence" value="ECO:0007669"/>
    <property type="project" value="TreeGrafter"/>
</dbReference>
<dbReference type="AlphaFoldDB" id="A0A840I9V1"/>
<dbReference type="InterPro" id="IPR050515">
    <property type="entry name" value="Beta-lactam/transpept"/>
</dbReference>
<feature type="domain" description="Penicillin-binding protein transpeptidase" evidence="1">
    <location>
        <begin position="155"/>
        <end position="476"/>
    </location>
</feature>
<feature type="domain" description="Penicillin binding protein A dimerisation" evidence="2">
    <location>
        <begin position="52"/>
        <end position="134"/>
    </location>
</feature>
<dbReference type="GO" id="GO:0008658">
    <property type="term" value="F:penicillin binding"/>
    <property type="evidence" value="ECO:0007669"/>
    <property type="project" value="InterPro"/>
</dbReference>
<organism evidence="3 4">
    <name type="scientific">Conexibacter arvalis</name>
    <dbReference type="NCBI Taxonomy" id="912552"/>
    <lineage>
        <taxon>Bacteria</taxon>
        <taxon>Bacillati</taxon>
        <taxon>Actinomycetota</taxon>
        <taxon>Thermoleophilia</taxon>
        <taxon>Solirubrobacterales</taxon>
        <taxon>Conexibacteraceae</taxon>
        <taxon>Conexibacter</taxon>
    </lineage>
</organism>
<keyword evidence="3" id="KW-0808">Transferase</keyword>
<dbReference type="Proteomes" id="UP000585272">
    <property type="component" value="Unassembled WGS sequence"/>
</dbReference>
<protein>
    <submittedName>
        <fullName evidence="3">Peptidoglycan glycosyltransferase</fullName>
        <ecNumber evidence="3">2.4.1.129</ecNumber>
    </submittedName>
</protein>
<reference evidence="3 4" key="1">
    <citation type="submission" date="2020-08" db="EMBL/GenBank/DDBJ databases">
        <title>Genomic Encyclopedia of Archaeal and Bacterial Type Strains, Phase II (KMG-II): from individual species to whole genera.</title>
        <authorList>
            <person name="Goeker M."/>
        </authorList>
    </citation>
    <scope>NUCLEOTIDE SEQUENCE [LARGE SCALE GENOMIC DNA]</scope>
    <source>
        <strain evidence="3 4">DSM 23288</strain>
    </source>
</reference>
<dbReference type="Pfam" id="PF00905">
    <property type="entry name" value="Transpeptidase"/>
    <property type="match status" value="1"/>
</dbReference>
<dbReference type="GO" id="GO:0071555">
    <property type="term" value="P:cell wall organization"/>
    <property type="evidence" value="ECO:0007669"/>
    <property type="project" value="TreeGrafter"/>
</dbReference>
<dbReference type="EMBL" id="JACHNU010000001">
    <property type="protein sequence ID" value="MBB4661031.1"/>
    <property type="molecule type" value="Genomic_DNA"/>
</dbReference>
<evidence type="ECO:0000313" key="4">
    <source>
        <dbReference type="Proteomes" id="UP000585272"/>
    </source>
</evidence>